<name>A0ABU4YDM4_9HYPH</name>
<protein>
    <submittedName>
        <fullName evidence="2">Uncharacterized protein</fullName>
    </submittedName>
</protein>
<dbReference type="EMBL" id="JAVIIV010000001">
    <property type="protein sequence ID" value="MDX8484014.1"/>
    <property type="molecule type" value="Genomic_DNA"/>
</dbReference>
<gene>
    <name evidence="2" type="ORF">RFM52_02310</name>
</gene>
<evidence type="ECO:0000313" key="2">
    <source>
        <dbReference type="EMBL" id="MDX8484014.1"/>
    </source>
</evidence>
<feature type="region of interest" description="Disordered" evidence="1">
    <location>
        <begin position="1"/>
        <end position="23"/>
    </location>
</feature>
<dbReference type="RefSeq" id="WP_320294228.1">
    <property type="nucleotide sequence ID" value="NZ_JAVIIU010000002.1"/>
</dbReference>
<organism evidence="2 3">
    <name type="scientific">Mesorhizobium humile</name>
    <dbReference type="NCBI Taxonomy" id="3072313"/>
    <lineage>
        <taxon>Bacteria</taxon>
        <taxon>Pseudomonadati</taxon>
        <taxon>Pseudomonadota</taxon>
        <taxon>Alphaproteobacteria</taxon>
        <taxon>Hyphomicrobiales</taxon>
        <taxon>Phyllobacteriaceae</taxon>
        <taxon>Mesorhizobium</taxon>
    </lineage>
</organism>
<keyword evidence="3" id="KW-1185">Reference proteome</keyword>
<comment type="caution">
    <text evidence="2">The sequence shown here is derived from an EMBL/GenBank/DDBJ whole genome shotgun (WGS) entry which is preliminary data.</text>
</comment>
<proteinExistence type="predicted"/>
<evidence type="ECO:0000313" key="3">
    <source>
        <dbReference type="Proteomes" id="UP001280156"/>
    </source>
</evidence>
<reference evidence="2 3" key="1">
    <citation type="submission" date="2023-08" db="EMBL/GenBank/DDBJ databases">
        <title>Implementing the SeqCode for naming new Mesorhizobium species isolated from Vachellia karroo root nodules.</title>
        <authorList>
            <person name="Van Lill M."/>
        </authorList>
    </citation>
    <scope>NUCLEOTIDE SEQUENCE [LARGE SCALE GENOMIC DNA]</scope>
    <source>
        <strain evidence="2 3">VK2B</strain>
    </source>
</reference>
<evidence type="ECO:0000256" key="1">
    <source>
        <dbReference type="SAM" id="MobiDB-lite"/>
    </source>
</evidence>
<dbReference type="Proteomes" id="UP001280156">
    <property type="component" value="Unassembled WGS sequence"/>
</dbReference>
<sequence>MSKFTEALERGKQADGRQSAPAKEQIAPVDFGAQARAWLNDVAVAALEAAKAEVAEDVTVDVDTEPLRQDEALAPTVRFQIYRNAEVQAPAGRTFTISVAVSGEVSVSAPGVVAESVGNIADMSDERFRSFIAKQIEAAAKGS</sequence>
<feature type="compositionally biased region" description="Basic and acidic residues" evidence="1">
    <location>
        <begin position="1"/>
        <end position="15"/>
    </location>
</feature>
<accession>A0ABU4YDM4</accession>